<keyword evidence="2" id="KW-1185">Reference proteome</keyword>
<gene>
    <name evidence="1" type="ORF">SAMN04488063_0074</name>
</gene>
<organism evidence="1 2">
    <name type="scientific">Halopelagius inordinatus</name>
    <dbReference type="NCBI Taxonomy" id="553467"/>
    <lineage>
        <taxon>Archaea</taxon>
        <taxon>Methanobacteriati</taxon>
        <taxon>Methanobacteriota</taxon>
        <taxon>Stenosarchaea group</taxon>
        <taxon>Halobacteria</taxon>
        <taxon>Halobacteriales</taxon>
        <taxon>Haloferacaceae</taxon>
    </lineage>
</organism>
<evidence type="ECO:0000313" key="2">
    <source>
        <dbReference type="Proteomes" id="UP000198876"/>
    </source>
</evidence>
<sequence>MSFTMRALVAAFLVGLLLGGGAVAYVLPSSVTTSPTSSLGAATGCQADAPTEPVSWLVRVPDGDRTTFVFNRTFSHEEPSLRLEGSVEQPEPGEYVYRIDAAPDSDEKPAADCTPVTRLDAVVSVPSDYRTFSVVYDGDELVTVEKGDSLPAFVPVERANETA</sequence>
<evidence type="ECO:0000313" key="1">
    <source>
        <dbReference type="EMBL" id="SFH06883.1"/>
    </source>
</evidence>
<reference evidence="2" key="1">
    <citation type="submission" date="2016-10" db="EMBL/GenBank/DDBJ databases">
        <authorList>
            <person name="Varghese N."/>
            <person name="Submissions S."/>
        </authorList>
    </citation>
    <scope>NUCLEOTIDE SEQUENCE [LARGE SCALE GENOMIC DNA]</scope>
    <source>
        <strain evidence="2">CGMCC 1.7739</strain>
    </source>
</reference>
<accession>A0A1I2X046</accession>
<dbReference type="Proteomes" id="UP000198876">
    <property type="component" value="Unassembled WGS sequence"/>
</dbReference>
<proteinExistence type="predicted"/>
<dbReference type="OrthoDB" id="307039at2157"/>
<dbReference type="AlphaFoldDB" id="A0A1I2X046"/>
<name>A0A1I2X046_9EURY</name>
<dbReference type="RefSeq" id="WP_092894087.1">
    <property type="nucleotide sequence ID" value="NZ_FOOQ01000012.1"/>
</dbReference>
<protein>
    <submittedName>
        <fullName evidence="1">Uncharacterized protein</fullName>
    </submittedName>
</protein>
<dbReference type="EMBL" id="FOOQ01000012">
    <property type="protein sequence ID" value="SFH06883.1"/>
    <property type="molecule type" value="Genomic_DNA"/>
</dbReference>